<proteinExistence type="predicted"/>
<keyword evidence="2" id="KW-0067">ATP-binding</keyword>
<evidence type="ECO:0000313" key="5">
    <source>
        <dbReference type="Proteomes" id="UP000033423"/>
    </source>
</evidence>
<name>A0A0F3GVL7_9BACT</name>
<dbReference type="InterPro" id="IPR003593">
    <property type="entry name" value="AAA+_ATPase"/>
</dbReference>
<dbReference type="Proteomes" id="UP000033423">
    <property type="component" value="Unassembled WGS sequence"/>
</dbReference>
<organism evidence="4 5">
    <name type="scientific">Candidatus Magnetobacterium bavaricum</name>
    <dbReference type="NCBI Taxonomy" id="29290"/>
    <lineage>
        <taxon>Bacteria</taxon>
        <taxon>Pseudomonadati</taxon>
        <taxon>Nitrospirota</taxon>
        <taxon>Thermodesulfovibrionia</taxon>
        <taxon>Thermodesulfovibrionales</taxon>
        <taxon>Candidatus Magnetobacteriaceae</taxon>
        <taxon>Candidatus Magnetobacterium</taxon>
    </lineage>
</organism>
<comment type="caution">
    <text evidence="4">The sequence shown here is derived from an EMBL/GenBank/DDBJ whole genome shotgun (WGS) entry which is preliminary data.</text>
</comment>
<keyword evidence="5" id="KW-1185">Reference proteome</keyword>
<sequence>MNTTSHSKSYYAELVEERNKPNLADTTKIEANVQALCRNFKLSDNVLSRIVKKYGKDAEKTVRDNPYQLIKDIAGIGFITADSIALALGYEKEGAYRIEAAILHTLKEGAQSSGHTCMPYSYLVKNVVKVLKVNEDKIRSTLDVMIIKGSLIGENHLIALKHYYNAEVSIANNLNRLMTSDVDTVQGESNPDGLEEDQREALNKAITSKVFILTGAPGTGKTFTIKKIIEAFSGQAIVLAAPTGKAAKRIFEQTGIEAYTIHRLLGAQMKDGRFVFAHNQDCPLHEKVVIIDEVSMVDVNLMVSLLEAIPSGAWLILVGDSYQLPSVGPGHVLKDIIQSGQIITMELTQIKRQAAGLIIRNCHRIKNGQDIIVENSTSEDFFILKRDLEWKIRDTVIELHHRLRVKGYDPIRDIQILTPFRKRTELSCERFNDICQSKLNPNPATHGLLFAIGDKVIQTRNNYNLEIFNGDIGYVMGITSSRKVKVFFDNPERLIEVPPGELQLAYAITIHKSQGSEWPIVILPIHKSFGGFIVNRNLLYTAISRAKKKCIIVGHRDELKSIIKRNQVQRRFTHLERLLRQAIRKSEQSSDWLAEAEWNDINELGEDPLLYGVNG</sequence>
<feature type="domain" description="AAA+ ATPase" evidence="3">
    <location>
        <begin position="207"/>
        <end position="387"/>
    </location>
</feature>
<dbReference type="SUPFAM" id="SSF52540">
    <property type="entry name" value="P-loop containing nucleoside triphosphate hydrolases"/>
    <property type="match status" value="1"/>
</dbReference>
<evidence type="ECO:0000313" key="4">
    <source>
        <dbReference type="EMBL" id="KJU86014.1"/>
    </source>
</evidence>
<dbReference type="CDD" id="cd18809">
    <property type="entry name" value="SF1_C_RecD"/>
    <property type="match status" value="1"/>
</dbReference>
<dbReference type="PATRIC" id="fig|29290.4.peg.2362"/>
<dbReference type="Gene3D" id="3.40.50.300">
    <property type="entry name" value="P-loop containing nucleotide triphosphate hydrolases"/>
    <property type="match status" value="2"/>
</dbReference>
<dbReference type="Pfam" id="PF14490">
    <property type="entry name" value="HHH_RecD2"/>
    <property type="match status" value="1"/>
</dbReference>
<dbReference type="InterPro" id="IPR041451">
    <property type="entry name" value="RecD2_SH13"/>
</dbReference>
<dbReference type="InterPro" id="IPR027785">
    <property type="entry name" value="UvrD-like_helicase_C"/>
</dbReference>
<evidence type="ECO:0000259" key="3">
    <source>
        <dbReference type="SMART" id="SM00382"/>
    </source>
</evidence>
<protein>
    <submittedName>
        <fullName evidence="4">Recombinase D</fullName>
    </submittedName>
</protein>
<dbReference type="CDD" id="cd17933">
    <property type="entry name" value="DEXSc_RecD-like"/>
    <property type="match status" value="1"/>
</dbReference>
<dbReference type="GO" id="GO:0005524">
    <property type="term" value="F:ATP binding"/>
    <property type="evidence" value="ECO:0007669"/>
    <property type="project" value="UniProtKB-KW"/>
</dbReference>
<dbReference type="Pfam" id="PF13538">
    <property type="entry name" value="UvrD_C_2"/>
    <property type="match status" value="1"/>
</dbReference>
<dbReference type="InterPro" id="IPR050534">
    <property type="entry name" value="Coronavir_polyprotein_1ab"/>
</dbReference>
<dbReference type="GO" id="GO:0006310">
    <property type="term" value="P:DNA recombination"/>
    <property type="evidence" value="ECO:0007669"/>
    <property type="project" value="TreeGrafter"/>
</dbReference>
<dbReference type="Gene3D" id="1.10.10.2220">
    <property type="match status" value="1"/>
</dbReference>
<evidence type="ECO:0000256" key="1">
    <source>
        <dbReference type="ARBA" id="ARBA00022741"/>
    </source>
</evidence>
<dbReference type="InterPro" id="IPR029493">
    <property type="entry name" value="RecD2-like_HHH"/>
</dbReference>
<dbReference type="PANTHER" id="PTHR43788:SF6">
    <property type="entry name" value="DNA HELICASE B"/>
    <property type="match status" value="1"/>
</dbReference>
<accession>A0A0F3GVL7</accession>
<gene>
    <name evidence="4" type="ORF">MBAV_001782</name>
</gene>
<reference evidence="4 5" key="1">
    <citation type="submission" date="2015-02" db="EMBL/GenBank/DDBJ databases">
        <title>Single-cell genomics of uncultivated deep-branching MTB reveals a conserved set of magnetosome genes.</title>
        <authorList>
            <person name="Kolinko S."/>
            <person name="Richter M."/>
            <person name="Glockner F.O."/>
            <person name="Brachmann A."/>
            <person name="Schuler D."/>
        </authorList>
    </citation>
    <scope>NUCLEOTIDE SEQUENCE [LARGE SCALE GENOMIC DNA]</scope>
    <source>
        <strain evidence="4">TM-1</strain>
    </source>
</reference>
<dbReference type="InterPro" id="IPR027417">
    <property type="entry name" value="P-loop_NTPase"/>
</dbReference>
<dbReference type="SMART" id="SM00382">
    <property type="entry name" value="AAA"/>
    <property type="match status" value="1"/>
</dbReference>
<evidence type="ECO:0000256" key="2">
    <source>
        <dbReference type="ARBA" id="ARBA00022840"/>
    </source>
</evidence>
<dbReference type="Pfam" id="PF18335">
    <property type="entry name" value="SH3_13"/>
    <property type="match status" value="1"/>
</dbReference>
<dbReference type="Pfam" id="PF13604">
    <property type="entry name" value="AAA_30"/>
    <property type="match status" value="1"/>
</dbReference>
<keyword evidence="1" id="KW-0547">Nucleotide-binding</keyword>
<dbReference type="AlphaFoldDB" id="A0A0F3GVL7"/>
<dbReference type="EMBL" id="LACI01000774">
    <property type="protein sequence ID" value="KJU86014.1"/>
    <property type="molecule type" value="Genomic_DNA"/>
</dbReference>
<dbReference type="GO" id="GO:0009338">
    <property type="term" value="C:exodeoxyribonuclease V complex"/>
    <property type="evidence" value="ECO:0007669"/>
    <property type="project" value="TreeGrafter"/>
</dbReference>
<dbReference type="Gene3D" id="2.30.30.940">
    <property type="match status" value="1"/>
</dbReference>
<dbReference type="PANTHER" id="PTHR43788">
    <property type="entry name" value="DNA2/NAM7 HELICASE FAMILY MEMBER"/>
    <property type="match status" value="1"/>
</dbReference>
<dbReference type="GO" id="GO:0017116">
    <property type="term" value="F:single-stranded DNA helicase activity"/>
    <property type="evidence" value="ECO:0007669"/>
    <property type="project" value="TreeGrafter"/>
</dbReference>